<evidence type="ECO:0008006" key="4">
    <source>
        <dbReference type="Google" id="ProtNLM"/>
    </source>
</evidence>
<evidence type="ECO:0000256" key="1">
    <source>
        <dbReference type="SAM" id="MobiDB-lite"/>
    </source>
</evidence>
<sequence length="611" mass="68483">MADTQPCRQFSDLKVACEPLLHPQLGFRDQRISRDLAQRFLEFGWLPKDQVARDGDAERGGDHMENQSRIGDIGTTCHQMASTDHGVEAVDGDGRKHVPEAGDEPGMDRCAVTIQQTRCGQMTNACTAGADQPSAPMLLPQPAMKGSSFLEQVSQPVEIGDLEGRQIDQPHVSQPAKRHIWFQATSACQRQLATLRGNQREAGLHLCVIAQRRIGGKGFTQPAVRVDHRAKTGNERFGRSDNGYGRHGACSNTPSPSLIPPLFAGRHWPSLIVHIGEERMTMATQLDAPSADKFPEVGELKTHNHLLGDLEALDAAWERDGYWFFRDVFDKDAVARLRKSWVDVLEREGVIDPVGDAPTDRSIRYNGASLESFPFRMEPLVALKPWRTFVEEKPIHDFFTRLFDDEPFWVPVVEYRATPPQEDRNRPRIDGIHQDGPYSPGIPFRICWIPLAEIDAETGGVMLAEGMTEKINRHPRDAGGTNAFIRLEDVPADRWRRTTYQAGDVLLMNLWTPHTGLANRSDRFRLSMDHRVMARRDKCPIVGHVEEISEQHVVVRDAGGRHVLSIDPDTYVRNDQGKKLSGPGIAEWYRPGSEVIIAHDGDRASVVRPPH</sequence>
<dbReference type="PANTHER" id="PTHR40128:SF1">
    <property type="entry name" value="PHYTANOYL-COA HYDROXYLASE"/>
    <property type="match status" value="1"/>
</dbReference>
<gene>
    <name evidence="2" type="ORF">AA314_05096</name>
</gene>
<dbReference type="KEGG" id="age:AA314_05096"/>
<accession>A0AAC8Q9V3</accession>
<name>A0AAC8Q9V3_9BACT</name>
<dbReference type="InterPro" id="IPR008775">
    <property type="entry name" value="Phytyl_CoA_dOase-like"/>
</dbReference>
<dbReference type="GO" id="GO:0016706">
    <property type="term" value="F:2-oxoglutarate-dependent dioxygenase activity"/>
    <property type="evidence" value="ECO:0007669"/>
    <property type="project" value="UniProtKB-ARBA"/>
</dbReference>
<evidence type="ECO:0000313" key="2">
    <source>
        <dbReference type="EMBL" id="AKJ03470.1"/>
    </source>
</evidence>
<proteinExistence type="predicted"/>
<protein>
    <recommendedName>
        <fullName evidence="4">Phytanoyl-CoA dioxygenase</fullName>
    </recommendedName>
</protein>
<evidence type="ECO:0000313" key="3">
    <source>
        <dbReference type="Proteomes" id="UP000035579"/>
    </source>
</evidence>
<dbReference type="Gene3D" id="2.60.120.620">
    <property type="entry name" value="q2cbj1_9rhob like domain"/>
    <property type="match status" value="1"/>
</dbReference>
<feature type="compositionally biased region" description="Basic and acidic residues" evidence="1">
    <location>
        <begin position="87"/>
        <end position="100"/>
    </location>
</feature>
<dbReference type="Pfam" id="PF05721">
    <property type="entry name" value="PhyH"/>
    <property type="match status" value="1"/>
</dbReference>
<feature type="region of interest" description="Disordered" evidence="1">
    <location>
        <begin position="87"/>
        <end position="106"/>
    </location>
</feature>
<dbReference type="AlphaFoldDB" id="A0AAC8Q9V3"/>
<reference evidence="2 3" key="1">
    <citation type="submission" date="2015-05" db="EMBL/GenBank/DDBJ databases">
        <title>Genome assembly of Archangium gephyra DSM 2261.</title>
        <authorList>
            <person name="Sharma G."/>
            <person name="Subramanian S."/>
        </authorList>
    </citation>
    <scope>NUCLEOTIDE SEQUENCE [LARGE SCALE GENOMIC DNA]</scope>
    <source>
        <strain evidence="2 3">DSM 2261</strain>
    </source>
</reference>
<dbReference type="EMBL" id="CP011509">
    <property type="protein sequence ID" value="AKJ03470.1"/>
    <property type="molecule type" value="Genomic_DNA"/>
</dbReference>
<dbReference type="SUPFAM" id="SSF51197">
    <property type="entry name" value="Clavaminate synthase-like"/>
    <property type="match status" value="1"/>
</dbReference>
<dbReference type="PANTHER" id="PTHR40128">
    <property type="entry name" value="EXPRESSED PROTEIN"/>
    <property type="match status" value="1"/>
</dbReference>
<organism evidence="2 3">
    <name type="scientific">Archangium gephyra</name>
    <dbReference type="NCBI Taxonomy" id="48"/>
    <lineage>
        <taxon>Bacteria</taxon>
        <taxon>Pseudomonadati</taxon>
        <taxon>Myxococcota</taxon>
        <taxon>Myxococcia</taxon>
        <taxon>Myxococcales</taxon>
        <taxon>Cystobacterineae</taxon>
        <taxon>Archangiaceae</taxon>
        <taxon>Archangium</taxon>
    </lineage>
</organism>
<dbReference type="Proteomes" id="UP000035579">
    <property type="component" value="Chromosome"/>
</dbReference>